<feature type="region of interest" description="Disordered" evidence="1">
    <location>
        <begin position="18"/>
        <end position="76"/>
    </location>
</feature>
<dbReference type="AlphaFoldDB" id="A0AAW0AMP0"/>
<dbReference type="Proteomes" id="UP001383192">
    <property type="component" value="Unassembled WGS sequence"/>
</dbReference>
<gene>
    <name evidence="2" type="ORF">VNI00_019328</name>
</gene>
<feature type="compositionally biased region" description="Low complexity" evidence="1">
    <location>
        <begin position="120"/>
        <end position="131"/>
    </location>
</feature>
<feature type="compositionally biased region" description="Acidic residues" evidence="1">
    <location>
        <begin position="56"/>
        <end position="69"/>
    </location>
</feature>
<dbReference type="EMBL" id="JAYKXP010000358">
    <property type="protein sequence ID" value="KAK7014485.1"/>
    <property type="molecule type" value="Genomic_DNA"/>
</dbReference>
<comment type="caution">
    <text evidence="2">The sequence shown here is derived from an EMBL/GenBank/DDBJ whole genome shotgun (WGS) entry which is preliminary data.</text>
</comment>
<name>A0AAW0AMP0_9AGAR</name>
<evidence type="ECO:0000313" key="3">
    <source>
        <dbReference type="Proteomes" id="UP001383192"/>
    </source>
</evidence>
<feature type="region of interest" description="Disordered" evidence="1">
    <location>
        <begin position="112"/>
        <end position="135"/>
    </location>
</feature>
<accession>A0AAW0AMP0</accession>
<organism evidence="2 3">
    <name type="scientific">Paramarasmius palmivorus</name>
    <dbReference type="NCBI Taxonomy" id="297713"/>
    <lineage>
        <taxon>Eukaryota</taxon>
        <taxon>Fungi</taxon>
        <taxon>Dikarya</taxon>
        <taxon>Basidiomycota</taxon>
        <taxon>Agaricomycotina</taxon>
        <taxon>Agaricomycetes</taxon>
        <taxon>Agaricomycetidae</taxon>
        <taxon>Agaricales</taxon>
        <taxon>Marasmiineae</taxon>
        <taxon>Marasmiaceae</taxon>
        <taxon>Paramarasmius</taxon>
    </lineage>
</organism>
<reference evidence="2 3" key="1">
    <citation type="submission" date="2024-01" db="EMBL/GenBank/DDBJ databases">
        <title>A draft genome for a cacao thread blight-causing isolate of Paramarasmius palmivorus.</title>
        <authorList>
            <person name="Baruah I.K."/>
            <person name="Bukari Y."/>
            <person name="Amoako-Attah I."/>
            <person name="Meinhardt L.W."/>
            <person name="Bailey B.A."/>
            <person name="Cohen S.P."/>
        </authorList>
    </citation>
    <scope>NUCLEOTIDE SEQUENCE [LARGE SCALE GENOMIC DNA]</scope>
    <source>
        <strain evidence="2 3">GH-12</strain>
    </source>
</reference>
<evidence type="ECO:0000313" key="2">
    <source>
        <dbReference type="EMBL" id="KAK7014485.1"/>
    </source>
</evidence>
<evidence type="ECO:0000256" key="1">
    <source>
        <dbReference type="SAM" id="MobiDB-lite"/>
    </source>
</evidence>
<keyword evidence="3" id="KW-1185">Reference proteome</keyword>
<sequence>MAPSKSGALQLVLIYGSSSPEPELSNDNSAGNVSDTSNAHDFEPDSDNGNERVSGNDDDLEGRSDDDIEVSSIHSQDNWSDEVEMVGFRMKSDRRIRKPTHFKHYARQFRRADAPGNPGVSSSNNKAVVSAGPSRELANATRDVVDLDRRNDTNFAVRDTYSSATLASTVTPKVTRKGSSEVEEITKGQWKKSYRKAGKRVADARNVAAGTKRVKLGEQHLNMYEIVADSEDDNDTFLT</sequence>
<feature type="compositionally biased region" description="Polar residues" evidence="1">
    <location>
        <begin position="18"/>
        <end position="37"/>
    </location>
</feature>
<protein>
    <submittedName>
        <fullName evidence="2">Uncharacterized protein</fullName>
    </submittedName>
</protein>
<proteinExistence type="predicted"/>